<evidence type="ECO:0000313" key="2">
    <source>
        <dbReference type="EMBL" id="CDW21719.1"/>
    </source>
</evidence>
<sequence length="95" mass="10373">MSSEHEYSGGGLCMPSSQFATRWSNPVNSDLCSEGPKVLGPEVHVATHPLLYIFSIMGLSPVLLKYILVLVGLLHGIGDLWDHIFFQCHQVVGHG</sequence>
<accession>A0A0K2T6L7</accession>
<evidence type="ECO:0000256" key="1">
    <source>
        <dbReference type="SAM" id="Phobius"/>
    </source>
</evidence>
<organism evidence="2">
    <name type="scientific">Lepeophtheirus salmonis</name>
    <name type="common">Salmon louse</name>
    <name type="synonym">Caligus salmonis</name>
    <dbReference type="NCBI Taxonomy" id="72036"/>
    <lineage>
        <taxon>Eukaryota</taxon>
        <taxon>Metazoa</taxon>
        <taxon>Ecdysozoa</taxon>
        <taxon>Arthropoda</taxon>
        <taxon>Crustacea</taxon>
        <taxon>Multicrustacea</taxon>
        <taxon>Hexanauplia</taxon>
        <taxon>Copepoda</taxon>
        <taxon>Siphonostomatoida</taxon>
        <taxon>Caligidae</taxon>
        <taxon>Lepeophtheirus</taxon>
    </lineage>
</organism>
<dbReference type="EMBL" id="HACA01004358">
    <property type="protein sequence ID" value="CDW21719.1"/>
    <property type="molecule type" value="Transcribed_RNA"/>
</dbReference>
<proteinExistence type="predicted"/>
<protein>
    <submittedName>
        <fullName evidence="2">Uncharacterized protein</fullName>
    </submittedName>
</protein>
<keyword evidence="1" id="KW-1133">Transmembrane helix</keyword>
<reference evidence="2" key="1">
    <citation type="submission" date="2014-05" db="EMBL/GenBank/DDBJ databases">
        <authorList>
            <person name="Chronopoulou M."/>
        </authorList>
    </citation>
    <scope>NUCLEOTIDE SEQUENCE</scope>
    <source>
        <tissue evidence="2">Whole organism</tissue>
    </source>
</reference>
<keyword evidence="1" id="KW-0472">Membrane</keyword>
<dbReference type="AlphaFoldDB" id="A0A0K2T6L7"/>
<name>A0A0K2T6L7_LEPSM</name>
<feature type="transmembrane region" description="Helical" evidence="1">
    <location>
        <begin position="50"/>
        <end position="74"/>
    </location>
</feature>
<keyword evidence="1" id="KW-0812">Transmembrane</keyword>